<gene>
    <name evidence="2" type="ORF">UT92_C0013G0012</name>
</gene>
<accession>A0A0G0RXV8</accession>
<dbReference type="Pfam" id="PF18926">
    <property type="entry name" value="DUF5676"/>
    <property type="match status" value="1"/>
</dbReference>
<protein>
    <submittedName>
        <fullName evidence="2">Uncharacterized protein</fullName>
    </submittedName>
</protein>
<evidence type="ECO:0000313" key="3">
    <source>
        <dbReference type="Proteomes" id="UP000034489"/>
    </source>
</evidence>
<organism evidence="2 3">
    <name type="scientific">Candidatus Curtissbacteria bacterium GW2011_GWA1_40_24</name>
    <dbReference type="NCBI Taxonomy" id="1618406"/>
    <lineage>
        <taxon>Bacteria</taxon>
        <taxon>Candidatus Curtissiibacteriota</taxon>
    </lineage>
</organism>
<keyword evidence="1" id="KW-1133">Transmembrane helix</keyword>
<feature type="transmembrane region" description="Helical" evidence="1">
    <location>
        <begin position="7"/>
        <end position="32"/>
    </location>
</feature>
<proteinExistence type="predicted"/>
<dbReference type="EMBL" id="LBYQ01000013">
    <property type="protein sequence ID" value="KKR54776.1"/>
    <property type="molecule type" value="Genomic_DNA"/>
</dbReference>
<keyword evidence="1" id="KW-0812">Transmembrane</keyword>
<name>A0A0G0RXV8_9BACT</name>
<feature type="transmembrane region" description="Helical" evidence="1">
    <location>
        <begin position="57"/>
        <end position="79"/>
    </location>
</feature>
<dbReference type="AlphaFoldDB" id="A0A0G0RXV8"/>
<keyword evidence="1" id="KW-0472">Membrane</keyword>
<sequence length="85" mass="9297">MKEQALANAAAITIGAIYIVCSILVVLLPGFFKVVSQSWFHGVDLSLIWTGSARGNFLLGLITAVVGAWLVGYIFAWFYNQFAKK</sequence>
<evidence type="ECO:0000256" key="1">
    <source>
        <dbReference type="SAM" id="Phobius"/>
    </source>
</evidence>
<comment type="caution">
    <text evidence="2">The sequence shown here is derived from an EMBL/GenBank/DDBJ whole genome shotgun (WGS) entry which is preliminary data.</text>
</comment>
<dbReference type="Proteomes" id="UP000034489">
    <property type="component" value="Unassembled WGS sequence"/>
</dbReference>
<evidence type="ECO:0000313" key="2">
    <source>
        <dbReference type="EMBL" id="KKR54776.1"/>
    </source>
</evidence>
<reference evidence="2 3" key="1">
    <citation type="journal article" date="2015" name="Nature">
        <title>rRNA introns, odd ribosomes, and small enigmatic genomes across a large radiation of phyla.</title>
        <authorList>
            <person name="Brown C.T."/>
            <person name="Hug L.A."/>
            <person name="Thomas B.C."/>
            <person name="Sharon I."/>
            <person name="Castelle C.J."/>
            <person name="Singh A."/>
            <person name="Wilkins M.J."/>
            <person name="Williams K.H."/>
            <person name="Banfield J.F."/>
        </authorList>
    </citation>
    <scope>NUCLEOTIDE SEQUENCE [LARGE SCALE GENOMIC DNA]</scope>
</reference>
<dbReference type="InterPro" id="IPR044020">
    <property type="entry name" value="DUF5676"/>
</dbReference>